<organism evidence="1">
    <name type="scientific">Nymphaea colorata</name>
    <name type="common">pocket water lily</name>
    <dbReference type="NCBI Taxonomy" id="210225"/>
    <lineage>
        <taxon>Eukaryota</taxon>
        <taxon>Viridiplantae</taxon>
        <taxon>Streptophyta</taxon>
        <taxon>Embryophyta</taxon>
        <taxon>Tracheophyta</taxon>
        <taxon>Spermatophyta</taxon>
        <taxon>Magnoliopsida</taxon>
        <taxon>Nymphaeales</taxon>
        <taxon>Nymphaeaceae</taxon>
        <taxon>Nymphaea</taxon>
    </lineage>
</organism>
<name>A0A5K0XXE1_9MAGN</name>
<dbReference type="EMBL" id="LR721776">
    <property type="protein sequence ID" value="VVV70158.1"/>
    <property type="molecule type" value="Genomic_DNA"/>
</dbReference>
<accession>A0A5K0XXE1</accession>
<dbReference type="AlphaFoldDB" id="A0A5K0XXE1"/>
<gene>
    <name evidence="1" type="ORF">NYM_LOCUS7366</name>
</gene>
<proteinExistence type="predicted"/>
<dbReference type="Gramene" id="NC11G0244850.1">
    <property type="protein sequence ID" value="NC11G0244850.1:cds"/>
    <property type="gene ID" value="NC11G0244850"/>
</dbReference>
<sequence>MDSPQPGNPVEKLPMALALNIFFKAEQLRGNMCLAVGPTNRTMVPKSSRGGSVVRVRVRPICTTGGDPIWVNRKRVSVEVCFPGGPETHMRFSHLLIIVFAHVCKWASNSIKTLFPATGIVAINACPGIGIKWSNWGRTLELP</sequence>
<evidence type="ECO:0000313" key="1">
    <source>
        <dbReference type="EMBL" id="VVV70158.1"/>
    </source>
</evidence>
<reference evidence="1" key="1">
    <citation type="submission" date="2019-09" db="EMBL/GenBank/DDBJ databases">
        <authorList>
            <person name="Zhang L."/>
        </authorList>
    </citation>
    <scope>NUCLEOTIDE SEQUENCE</scope>
</reference>
<protein>
    <submittedName>
        <fullName evidence="1">Uncharacterized protein</fullName>
    </submittedName>
</protein>